<accession>A0A2N4U711</accession>
<dbReference type="InterPro" id="IPR051262">
    <property type="entry name" value="SMP-30/CGR1_Lactonase"/>
</dbReference>
<sequence>MSFTPPTIVEAEVWSRLPDNFRNARQNDWALLNKPGQEIDSFIEGPAFDAQGNLYVCDIPYGRIFRITSGGTWSLITQYDGWPNGLAIDAANRIWIADHRRGLLRLDPDTTKMETILEGPVHGKPFKGLNDLTFTKNGDLYFTDQGQTGLHDPTGRVYCMTCDGELVQVLDNVASPNGLAFDVDERFLHVAATRSNNIWRMPIFKGPAASKANAFQTFFGTSGPDGLAFDSKNGLYVAHASLRGAFRLNPMGELTHYIKSPLGTTVTNIAFVPGEKKVVMTESSTGTILIADVPETGKPLFASLPGERMLIQ</sequence>
<dbReference type="Gene3D" id="2.120.10.30">
    <property type="entry name" value="TolB, C-terminal domain"/>
    <property type="match status" value="1"/>
</dbReference>
<evidence type="ECO:0000313" key="3">
    <source>
        <dbReference type="Proteomes" id="UP000234190"/>
    </source>
</evidence>
<comment type="caution">
    <text evidence="2">The sequence shown here is derived from an EMBL/GenBank/DDBJ whole genome shotgun (WGS) entry which is preliminary data.</text>
</comment>
<dbReference type="Pfam" id="PF08450">
    <property type="entry name" value="SGL"/>
    <property type="match status" value="1"/>
</dbReference>
<reference evidence="2 3" key="1">
    <citation type="submission" date="2017-10" db="EMBL/GenBank/DDBJ databases">
        <title>Two draft genome sequences of Pusillimonas sp. strains isolated from a nitrate- and radionuclide-contaminated groundwater in Russia.</title>
        <authorList>
            <person name="Grouzdev D.S."/>
            <person name="Tourova T.P."/>
            <person name="Goeva M.A."/>
            <person name="Babich T.L."/>
            <person name="Sokolova D.S."/>
            <person name="Abdullin R."/>
            <person name="Poltaraus A.B."/>
            <person name="Toshchakov S.V."/>
            <person name="Nazina T.N."/>
        </authorList>
    </citation>
    <scope>NUCLEOTIDE SEQUENCE [LARGE SCALE GENOMIC DNA]</scope>
    <source>
        <strain evidence="2 3">JR1/69-3-13</strain>
    </source>
</reference>
<proteinExistence type="predicted"/>
<dbReference type="SUPFAM" id="SSF63829">
    <property type="entry name" value="Calcium-dependent phosphotriesterase"/>
    <property type="match status" value="1"/>
</dbReference>
<dbReference type="InterPro" id="IPR011042">
    <property type="entry name" value="6-blade_b-propeller_TolB-like"/>
</dbReference>
<evidence type="ECO:0000313" key="2">
    <source>
        <dbReference type="EMBL" id="PLC50806.1"/>
    </source>
</evidence>
<dbReference type="Proteomes" id="UP000234190">
    <property type="component" value="Unassembled WGS sequence"/>
</dbReference>
<dbReference type="EMBL" id="PDNW01000004">
    <property type="protein sequence ID" value="PLC50806.1"/>
    <property type="molecule type" value="Genomic_DNA"/>
</dbReference>
<gene>
    <name evidence="2" type="ORF">CR159_06240</name>
</gene>
<dbReference type="AlphaFoldDB" id="A0A2N4U711"/>
<dbReference type="InterPro" id="IPR013658">
    <property type="entry name" value="SGL"/>
</dbReference>
<evidence type="ECO:0000259" key="1">
    <source>
        <dbReference type="Pfam" id="PF08450"/>
    </source>
</evidence>
<organism evidence="2 3">
    <name type="scientific">Pollutimonas subterranea</name>
    <dbReference type="NCBI Taxonomy" id="2045210"/>
    <lineage>
        <taxon>Bacteria</taxon>
        <taxon>Pseudomonadati</taxon>
        <taxon>Pseudomonadota</taxon>
        <taxon>Betaproteobacteria</taxon>
        <taxon>Burkholderiales</taxon>
        <taxon>Alcaligenaceae</taxon>
        <taxon>Pollutimonas</taxon>
    </lineage>
</organism>
<feature type="domain" description="SMP-30/Gluconolactonase/LRE-like region" evidence="1">
    <location>
        <begin position="44"/>
        <end position="277"/>
    </location>
</feature>
<dbReference type="PANTHER" id="PTHR47572:SF5">
    <property type="entry name" value="BLR2277 PROTEIN"/>
    <property type="match status" value="1"/>
</dbReference>
<name>A0A2N4U711_9BURK</name>
<dbReference type="PANTHER" id="PTHR47572">
    <property type="entry name" value="LIPOPROTEIN-RELATED"/>
    <property type="match status" value="1"/>
</dbReference>
<protein>
    <submittedName>
        <fullName evidence="2">Gluconolactonase</fullName>
    </submittedName>
</protein>
<dbReference type="OrthoDB" id="502821at2"/>
<keyword evidence="3" id="KW-1185">Reference proteome</keyword>